<keyword evidence="1" id="KW-0472">Membrane</keyword>
<reference evidence="1 2" key="1">
    <citation type="journal article" date="2019" name="Sci. Rep.">
        <title>Orb-weaving spider Araneus ventricosus genome elucidates the spidroin gene catalogue.</title>
        <authorList>
            <person name="Kono N."/>
            <person name="Nakamura H."/>
            <person name="Ohtoshi R."/>
            <person name="Moran D.A.P."/>
            <person name="Shinohara A."/>
            <person name="Yoshida Y."/>
            <person name="Fujiwara M."/>
            <person name="Mori M."/>
            <person name="Tomita M."/>
            <person name="Arakawa K."/>
        </authorList>
    </citation>
    <scope>NUCLEOTIDE SEQUENCE [LARGE SCALE GENOMIC DNA]</scope>
</reference>
<keyword evidence="2" id="KW-1185">Reference proteome</keyword>
<dbReference type="OrthoDB" id="66906at2759"/>
<comment type="caution">
    <text evidence="1">The sequence shown here is derived from an EMBL/GenBank/DDBJ whole genome shotgun (WGS) entry which is preliminary data.</text>
</comment>
<dbReference type="GO" id="GO:0005783">
    <property type="term" value="C:endoplasmic reticulum"/>
    <property type="evidence" value="ECO:0007669"/>
    <property type="project" value="TreeGrafter"/>
</dbReference>
<evidence type="ECO:0000313" key="2">
    <source>
        <dbReference type="Proteomes" id="UP000499080"/>
    </source>
</evidence>
<sequence length="150" mass="16895">MEIEKIYPLVLVALVAVCYCNSLRCGLVFDDVAAINRNRDIRPYTPLINVFQNDFWGTPLRKEQSHKSYRPLTVLSFRLNYAVHGLQPMGYHLVNILLHAFVCHLFYKLCLHFLSGASSLVSSALFAVHPVHTEAVGSYDDSPAFVNPSV</sequence>
<protein>
    <submittedName>
        <fullName evidence="1">Transmembrane and TPR repeat-containing protein 3</fullName>
    </submittedName>
</protein>
<proteinExistence type="predicted"/>
<dbReference type="GO" id="GO:0035269">
    <property type="term" value="P:protein O-linked glycosylation via mannose"/>
    <property type="evidence" value="ECO:0007669"/>
    <property type="project" value="TreeGrafter"/>
</dbReference>
<dbReference type="AlphaFoldDB" id="A0A4Y2EQ44"/>
<gene>
    <name evidence="1" type="primary">TMTC3_6</name>
    <name evidence="1" type="ORF">AVEN_52692_1</name>
</gene>
<dbReference type="PANTHER" id="PTHR44395:SF1">
    <property type="entry name" value="PROTEIN O-MANNOSYL-TRANSFERASE TMTC3"/>
    <property type="match status" value="1"/>
</dbReference>
<dbReference type="GO" id="GO:0000030">
    <property type="term" value="F:mannosyltransferase activity"/>
    <property type="evidence" value="ECO:0007669"/>
    <property type="project" value="TreeGrafter"/>
</dbReference>
<evidence type="ECO:0000313" key="1">
    <source>
        <dbReference type="EMBL" id="GBM30288.1"/>
    </source>
</evidence>
<name>A0A4Y2EQ44_ARAVE</name>
<dbReference type="PANTHER" id="PTHR44395">
    <property type="match status" value="1"/>
</dbReference>
<accession>A0A4Y2EQ44</accession>
<organism evidence="1 2">
    <name type="scientific">Araneus ventricosus</name>
    <name type="common">Orbweaver spider</name>
    <name type="synonym">Epeira ventricosa</name>
    <dbReference type="NCBI Taxonomy" id="182803"/>
    <lineage>
        <taxon>Eukaryota</taxon>
        <taxon>Metazoa</taxon>
        <taxon>Ecdysozoa</taxon>
        <taxon>Arthropoda</taxon>
        <taxon>Chelicerata</taxon>
        <taxon>Arachnida</taxon>
        <taxon>Araneae</taxon>
        <taxon>Araneomorphae</taxon>
        <taxon>Entelegynae</taxon>
        <taxon>Araneoidea</taxon>
        <taxon>Araneidae</taxon>
        <taxon>Araneus</taxon>
    </lineage>
</organism>
<keyword evidence="1" id="KW-0812">Transmembrane</keyword>
<dbReference type="EMBL" id="BGPR01000656">
    <property type="protein sequence ID" value="GBM30288.1"/>
    <property type="molecule type" value="Genomic_DNA"/>
</dbReference>
<dbReference type="Proteomes" id="UP000499080">
    <property type="component" value="Unassembled WGS sequence"/>
</dbReference>